<dbReference type="PROSITE" id="PS01348">
    <property type="entry name" value="MRAY_2"/>
    <property type="match status" value="1"/>
</dbReference>
<dbReference type="EC" id="2.7.8.33" evidence="9"/>
<dbReference type="GO" id="GO:0005886">
    <property type="term" value="C:plasma membrane"/>
    <property type="evidence" value="ECO:0007669"/>
    <property type="project" value="UniProtKB-SubCell"/>
</dbReference>
<feature type="transmembrane region" description="Helical" evidence="8">
    <location>
        <begin position="168"/>
        <end position="187"/>
    </location>
</feature>
<feature type="transmembrane region" description="Helical" evidence="8">
    <location>
        <begin position="142"/>
        <end position="161"/>
    </location>
</feature>
<evidence type="ECO:0000313" key="9">
    <source>
        <dbReference type="EMBL" id="AQT68324.1"/>
    </source>
</evidence>
<name>A0A1U9NKS0_9BACT</name>
<dbReference type="InterPro" id="IPR000715">
    <property type="entry name" value="Glycosyl_transferase_4"/>
</dbReference>
<dbReference type="Proteomes" id="UP000189674">
    <property type="component" value="Chromosome"/>
</dbReference>
<keyword evidence="6 8" id="KW-0472">Membrane</keyword>
<dbReference type="GO" id="GO:0046872">
    <property type="term" value="F:metal ion binding"/>
    <property type="evidence" value="ECO:0007669"/>
    <property type="project" value="UniProtKB-KW"/>
</dbReference>
<sequence>MQTYILTISLSFLLSLAITPLVIAWARKLGVVDRPNARSAHKKPVARAGGVAIFVACMPVVVGILAVPNAIGESFREIWPQVTVLLAGASVMFAVGLLDDVFNLRARYKLVVQVLAAVAACAVGIRIEVVEVRDLFTIDFGIYSWPLTLVWIVGVTNAVNLIDGLDGLAAGISAIACGVIAVLSVFFGNAVMTVIMLSLMGSLTGFLFFNFNPARVFMGDCGSLFLGYMLATASVMCSVKSQALVGLALPILALGVPIFDTFFAMLRRFLERRSMFAPDKGHFHHRLQELGLHQRHVVMIAYAVTIAVAALGCFMMATRSLASIVLFIALLAMIVFIFRWVGSVRLRETISGLRQKYSLAQRIKSEIRGFEDVQLHFRNATTFDQWWESVCLAAEQMDFSSISMPLSSRDGTQRILSWHSKSNNVRKDDLISMVVPIKDRRSDSPLRLDIVLHTNGCLESAGRRVTLFGRLMQENGPKTLSGDRDLGDRQAKLA</sequence>
<keyword evidence="7" id="KW-0460">Magnesium</keyword>
<gene>
    <name evidence="9" type="primary">tagO_2</name>
    <name evidence="9" type="ORF">STSP2_01483</name>
</gene>
<evidence type="ECO:0000256" key="7">
    <source>
        <dbReference type="PIRSR" id="PIRSR600715-1"/>
    </source>
</evidence>
<dbReference type="EMBL" id="CP019791">
    <property type="protein sequence ID" value="AQT68324.1"/>
    <property type="molecule type" value="Genomic_DNA"/>
</dbReference>
<feature type="transmembrane region" description="Helical" evidence="8">
    <location>
        <begin position="110"/>
        <end position="130"/>
    </location>
</feature>
<comment type="cofactor">
    <cofactor evidence="7">
        <name>Mg(2+)</name>
        <dbReference type="ChEBI" id="CHEBI:18420"/>
    </cofactor>
</comment>
<keyword evidence="10" id="KW-1185">Reference proteome</keyword>
<keyword evidence="3 9" id="KW-0808">Transferase</keyword>
<feature type="transmembrane region" description="Helical" evidence="8">
    <location>
        <begin position="6"/>
        <end position="25"/>
    </location>
</feature>
<dbReference type="OrthoDB" id="9783652at2"/>
<dbReference type="GO" id="GO:0044038">
    <property type="term" value="P:cell wall macromolecule biosynthetic process"/>
    <property type="evidence" value="ECO:0007669"/>
    <property type="project" value="TreeGrafter"/>
</dbReference>
<feature type="transmembrane region" description="Helical" evidence="8">
    <location>
        <begin position="45"/>
        <end position="66"/>
    </location>
</feature>
<feature type="transmembrane region" description="Helical" evidence="8">
    <location>
        <begin position="247"/>
        <end position="266"/>
    </location>
</feature>
<dbReference type="GO" id="GO:0071555">
    <property type="term" value="P:cell wall organization"/>
    <property type="evidence" value="ECO:0007669"/>
    <property type="project" value="TreeGrafter"/>
</dbReference>
<feature type="transmembrane region" description="Helical" evidence="8">
    <location>
        <begin position="323"/>
        <end position="341"/>
    </location>
</feature>
<evidence type="ECO:0000313" key="10">
    <source>
        <dbReference type="Proteomes" id="UP000189674"/>
    </source>
</evidence>
<dbReference type="PANTHER" id="PTHR22926:SF3">
    <property type="entry name" value="UNDECAPRENYL-PHOSPHATE ALPHA-N-ACETYLGLUCOSAMINYL 1-PHOSPHATE TRANSFERASE"/>
    <property type="match status" value="1"/>
</dbReference>
<keyword evidence="2" id="KW-1003">Cell membrane</keyword>
<keyword evidence="5 8" id="KW-1133">Transmembrane helix</keyword>
<reference evidence="10" key="1">
    <citation type="submission" date="2017-02" db="EMBL/GenBank/DDBJ databases">
        <title>Comparative genomics and description of representatives of a novel lineage of planctomycetes thriving in anoxic sediments.</title>
        <authorList>
            <person name="Spring S."/>
            <person name="Bunk B."/>
            <person name="Sproer C."/>
        </authorList>
    </citation>
    <scope>NUCLEOTIDE SEQUENCE [LARGE SCALE GENOMIC DNA]</scope>
    <source>
        <strain evidence="10">ST-NAGAB-D1</strain>
    </source>
</reference>
<dbReference type="RefSeq" id="WP_146661223.1">
    <property type="nucleotide sequence ID" value="NZ_CP019791.1"/>
</dbReference>
<evidence type="ECO:0000256" key="3">
    <source>
        <dbReference type="ARBA" id="ARBA00022679"/>
    </source>
</evidence>
<organism evidence="9 10">
    <name type="scientific">Anaerohalosphaera lusitana</name>
    <dbReference type="NCBI Taxonomy" id="1936003"/>
    <lineage>
        <taxon>Bacteria</taxon>
        <taxon>Pseudomonadati</taxon>
        <taxon>Planctomycetota</taxon>
        <taxon>Phycisphaerae</taxon>
        <taxon>Sedimentisphaerales</taxon>
        <taxon>Anaerohalosphaeraceae</taxon>
        <taxon>Anaerohalosphaera</taxon>
    </lineage>
</organism>
<evidence type="ECO:0000256" key="5">
    <source>
        <dbReference type="ARBA" id="ARBA00022989"/>
    </source>
</evidence>
<dbReference type="PANTHER" id="PTHR22926">
    <property type="entry name" value="PHOSPHO-N-ACETYLMURAMOYL-PENTAPEPTIDE-TRANSFERASE"/>
    <property type="match status" value="1"/>
</dbReference>
<evidence type="ECO:0000256" key="6">
    <source>
        <dbReference type="ARBA" id="ARBA00023136"/>
    </source>
</evidence>
<feature type="binding site" evidence="7">
    <location>
        <position position="220"/>
    </location>
    <ligand>
        <name>Mg(2+)</name>
        <dbReference type="ChEBI" id="CHEBI:18420"/>
    </ligand>
</feature>
<dbReference type="GO" id="GO:0009103">
    <property type="term" value="P:lipopolysaccharide biosynthetic process"/>
    <property type="evidence" value="ECO:0007669"/>
    <property type="project" value="TreeGrafter"/>
</dbReference>
<evidence type="ECO:0000256" key="8">
    <source>
        <dbReference type="SAM" id="Phobius"/>
    </source>
</evidence>
<dbReference type="AlphaFoldDB" id="A0A1U9NKS0"/>
<protein>
    <submittedName>
        <fullName evidence="9">Putative undecaprenyl-phosphate N-acetylglucosaminyl 1-phosphate transferase</fullName>
        <ecNumber evidence="9">2.7.8.33</ecNumber>
    </submittedName>
</protein>
<evidence type="ECO:0000256" key="4">
    <source>
        <dbReference type="ARBA" id="ARBA00022692"/>
    </source>
</evidence>
<feature type="binding site" evidence="7">
    <location>
        <position position="160"/>
    </location>
    <ligand>
        <name>Mg(2+)</name>
        <dbReference type="ChEBI" id="CHEBI:18420"/>
    </ligand>
</feature>
<feature type="transmembrane region" description="Helical" evidence="8">
    <location>
        <begin position="78"/>
        <end position="98"/>
    </location>
</feature>
<dbReference type="KEGG" id="alus:STSP2_01483"/>
<dbReference type="CDD" id="cd06853">
    <property type="entry name" value="GT_WecA_like"/>
    <property type="match status" value="1"/>
</dbReference>
<dbReference type="GO" id="GO:0036380">
    <property type="term" value="F:UDP-N-acetylglucosamine-undecaprenyl-phosphate N-acetylglucosaminephosphotransferase activity"/>
    <property type="evidence" value="ECO:0007669"/>
    <property type="project" value="UniProtKB-EC"/>
</dbReference>
<accession>A0A1U9NKS0</accession>
<feature type="transmembrane region" description="Helical" evidence="8">
    <location>
        <begin position="296"/>
        <end position="317"/>
    </location>
</feature>
<dbReference type="InterPro" id="IPR018480">
    <property type="entry name" value="PNAcMuramoyl-5peptid_Trfase_CS"/>
</dbReference>
<keyword evidence="7" id="KW-0479">Metal-binding</keyword>
<evidence type="ECO:0000256" key="2">
    <source>
        <dbReference type="ARBA" id="ARBA00022475"/>
    </source>
</evidence>
<dbReference type="Pfam" id="PF00953">
    <property type="entry name" value="Glycos_transf_4"/>
    <property type="match status" value="1"/>
</dbReference>
<feature type="transmembrane region" description="Helical" evidence="8">
    <location>
        <begin position="223"/>
        <end position="241"/>
    </location>
</feature>
<keyword evidence="4 8" id="KW-0812">Transmembrane</keyword>
<evidence type="ECO:0000256" key="1">
    <source>
        <dbReference type="ARBA" id="ARBA00004651"/>
    </source>
</evidence>
<comment type="subcellular location">
    <subcellularLocation>
        <location evidence="1">Cell membrane</location>
        <topology evidence="1">Multi-pass membrane protein</topology>
    </subcellularLocation>
</comment>
<dbReference type="STRING" id="1936003.STSP2_01483"/>
<proteinExistence type="predicted"/>